<dbReference type="OrthoDB" id="1120715at2"/>
<evidence type="ECO:0000259" key="3">
    <source>
        <dbReference type="PROSITE" id="PS50885"/>
    </source>
</evidence>
<keyword evidence="2" id="KW-1133">Transmembrane helix</keyword>
<dbReference type="RefSeq" id="WP_002693230.1">
    <property type="nucleotide sequence ID" value="NZ_AAWS01000002.1"/>
</dbReference>
<organism evidence="4 5">
    <name type="scientific">Microscilla marina ATCC 23134</name>
    <dbReference type="NCBI Taxonomy" id="313606"/>
    <lineage>
        <taxon>Bacteria</taxon>
        <taxon>Pseudomonadati</taxon>
        <taxon>Bacteroidota</taxon>
        <taxon>Cytophagia</taxon>
        <taxon>Cytophagales</taxon>
        <taxon>Microscillaceae</taxon>
        <taxon>Microscilla</taxon>
    </lineage>
</organism>
<dbReference type="eggNOG" id="COG2203">
    <property type="taxonomic scope" value="Bacteria"/>
</dbReference>
<keyword evidence="1" id="KW-0175">Coiled coil</keyword>
<dbReference type="InterPro" id="IPR003660">
    <property type="entry name" value="HAMP_dom"/>
</dbReference>
<evidence type="ECO:0000313" key="5">
    <source>
        <dbReference type="Proteomes" id="UP000004095"/>
    </source>
</evidence>
<dbReference type="InterPro" id="IPR029016">
    <property type="entry name" value="GAF-like_dom_sf"/>
</dbReference>
<dbReference type="NCBIfam" id="TIGR00229">
    <property type="entry name" value="sensory_box"/>
    <property type="match status" value="1"/>
</dbReference>
<dbReference type="EMBL" id="AAWS01000002">
    <property type="protein sequence ID" value="EAY31543.1"/>
    <property type="molecule type" value="Genomic_DNA"/>
</dbReference>
<dbReference type="PANTHER" id="PTHR32089">
    <property type="entry name" value="METHYL-ACCEPTING CHEMOTAXIS PROTEIN MCPB"/>
    <property type="match status" value="1"/>
</dbReference>
<dbReference type="InterPro" id="IPR003018">
    <property type="entry name" value="GAF"/>
</dbReference>
<dbReference type="Gene3D" id="3.30.450.40">
    <property type="match status" value="1"/>
</dbReference>
<comment type="caution">
    <text evidence="4">The sequence shown here is derived from an EMBL/GenBank/DDBJ whole genome shotgun (WGS) entry which is preliminary data.</text>
</comment>
<feature type="transmembrane region" description="Helical" evidence="2">
    <location>
        <begin position="281"/>
        <end position="307"/>
    </location>
</feature>
<dbReference type="SUPFAM" id="SSF158472">
    <property type="entry name" value="HAMP domain-like"/>
    <property type="match status" value="1"/>
</dbReference>
<dbReference type="InterPro" id="IPR035965">
    <property type="entry name" value="PAS-like_dom_sf"/>
</dbReference>
<feature type="coiled-coil region" evidence="1">
    <location>
        <begin position="546"/>
        <end position="573"/>
    </location>
</feature>
<dbReference type="Gene3D" id="3.30.450.20">
    <property type="entry name" value="PAS domain"/>
    <property type="match status" value="1"/>
</dbReference>
<dbReference type="SUPFAM" id="SSF55781">
    <property type="entry name" value="GAF domain-like"/>
    <property type="match status" value="1"/>
</dbReference>
<dbReference type="Pfam" id="PF13185">
    <property type="entry name" value="GAF_2"/>
    <property type="match status" value="1"/>
</dbReference>
<name>A1ZD04_MICM2</name>
<evidence type="ECO:0000256" key="1">
    <source>
        <dbReference type="SAM" id="Coils"/>
    </source>
</evidence>
<dbReference type="PANTHER" id="PTHR32089:SF112">
    <property type="entry name" value="LYSOZYME-LIKE PROTEIN-RELATED"/>
    <property type="match status" value="1"/>
</dbReference>
<evidence type="ECO:0000313" key="4">
    <source>
        <dbReference type="EMBL" id="EAY31543.1"/>
    </source>
</evidence>
<feature type="domain" description="HAMP" evidence="3">
    <location>
        <begin position="309"/>
        <end position="364"/>
    </location>
</feature>
<dbReference type="AlphaFoldDB" id="A1ZD04"/>
<evidence type="ECO:0000256" key="2">
    <source>
        <dbReference type="SAM" id="Phobius"/>
    </source>
</evidence>
<keyword evidence="5" id="KW-1185">Reference proteome</keyword>
<keyword evidence="2" id="KW-0812">Transmembrane</keyword>
<dbReference type="CDD" id="cd06225">
    <property type="entry name" value="HAMP"/>
    <property type="match status" value="1"/>
</dbReference>
<gene>
    <name evidence="4" type="ORF">M23134_05049</name>
</gene>
<feature type="transmembrane region" description="Helical" evidence="2">
    <location>
        <begin position="12"/>
        <end position="34"/>
    </location>
</feature>
<keyword evidence="2" id="KW-0472">Membrane</keyword>
<proteinExistence type="predicted"/>
<accession>A1ZD04</accession>
<dbReference type="GO" id="GO:0016020">
    <property type="term" value="C:membrane"/>
    <property type="evidence" value="ECO:0007669"/>
    <property type="project" value="InterPro"/>
</dbReference>
<dbReference type="SMART" id="SM00065">
    <property type="entry name" value="GAF"/>
    <property type="match status" value="1"/>
</dbReference>
<dbReference type="Pfam" id="PF00672">
    <property type="entry name" value="HAMP"/>
    <property type="match status" value="1"/>
</dbReference>
<dbReference type="GO" id="GO:0007165">
    <property type="term" value="P:signal transduction"/>
    <property type="evidence" value="ECO:0007669"/>
    <property type="project" value="InterPro"/>
</dbReference>
<sequence length="727" mass="84300">MRFTLKKVRHKILLAFATLILFTGVIVVISQYYMRKSNEYQSLKTQIKDLLNLSLTVQNHQKNFLLTDAKSITYYKQKGQSKNLSEYNKNALKIKKLITKIEKAPLLNQLNVDKSLKKIRSSHTKYNRWFNDLSLKIQYKGFKDYGLINKMRIAAHQLEKADSLRQFDINKLRRHEKDFLLRKDLVYANKLYNLNRSIKQSLRSQIDTLAKTASAQINRLEAYINTANTYERYFAKIVNIDIKIGLTENEGIRGELKNIIADIKLELSILHDTVNERTNNLIWQAAMVFLIVIIVMLFLSLAVAWYFTHSISSPIELLSRITKSIADGLQNQEDRLDGVQTEDEVGNLARNFKNLYTQLRQTIQITKDENAKLKEFSQKEAERRWETEGFAIFNEIYRNHFNNLEEQAFEVTAQLVKYTGSSQGGMFVINDDNDEDLYMELKACYAYERNKFKNKRVDLGDGLIGTAWREGDTMLLTDVPQSYVHITSGLGKSNPSCVLIVPVKSDDAMVGIIELVSFKVFKTHEVTFIERLSQRIASGIIAIKASERNKKLLAILESEAQDAQEREANLRKELQNSKYWVHKFEQKLNNISDELMIYRTVINRLYAGLLITNEKFIITKVNNYIYQRFNYKRGELIGESVDILIETDYKNVIDLREKRFKVSYRSFQEQVSGEVIDKRGKNYPVKMLSGKLEIDTKIIYIFLFNEDDVVHLSPSSVSDANQGLILS</sequence>
<reference evidence="4 5" key="1">
    <citation type="submission" date="2007-01" db="EMBL/GenBank/DDBJ databases">
        <authorList>
            <person name="Haygood M."/>
            <person name="Podell S."/>
            <person name="Anderson C."/>
            <person name="Hopkinson B."/>
            <person name="Roe K."/>
            <person name="Barbeau K."/>
            <person name="Gaasterland T."/>
            <person name="Ferriera S."/>
            <person name="Johnson J."/>
            <person name="Kravitz S."/>
            <person name="Beeson K."/>
            <person name="Sutton G."/>
            <person name="Rogers Y.-H."/>
            <person name="Friedman R."/>
            <person name="Frazier M."/>
            <person name="Venter J.C."/>
        </authorList>
    </citation>
    <scope>NUCLEOTIDE SEQUENCE [LARGE SCALE GENOMIC DNA]</scope>
    <source>
        <strain evidence="4 5">ATCC 23134</strain>
    </source>
</reference>
<protein>
    <submittedName>
        <fullName evidence="4">Hamp domain protein</fullName>
    </submittedName>
</protein>
<dbReference type="SMART" id="SM00304">
    <property type="entry name" value="HAMP"/>
    <property type="match status" value="1"/>
</dbReference>
<dbReference type="PROSITE" id="PS50885">
    <property type="entry name" value="HAMP"/>
    <property type="match status" value="1"/>
</dbReference>
<dbReference type="Proteomes" id="UP000004095">
    <property type="component" value="Unassembled WGS sequence"/>
</dbReference>
<dbReference type="Gene3D" id="6.10.340.10">
    <property type="match status" value="1"/>
</dbReference>
<dbReference type="InterPro" id="IPR000014">
    <property type="entry name" value="PAS"/>
</dbReference>
<dbReference type="SUPFAM" id="SSF55785">
    <property type="entry name" value="PYP-like sensor domain (PAS domain)"/>
    <property type="match status" value="1"/>
</dbReference>